<feature type="transmembrane region" description="Helical" evidence="8">
    <location>
        <begin position="53"/>
        <end position="74"/>
    </location>
</feature>
<keyword evidence="3" id="KW-1003">Cell membrane</keyword>
<dbReference type="InterPro" id="IPR010065">
    <property type="entry name" value="AA_ABC_transptr_permease_3TM"/>
</dbReference>
<dbReference type="InterPro" id="IPR035906">
    <property type="entry name" value="MetI-like_sf"/>
</dbReference>
<keyword evidence="4" id="KW-0997">Cell inner membrane</keyword>
<dbReference type="SUPFAM" id="SSF161098">
    <property type="entry name" value="MetI-like"/>
    <property type="match status" value="1"/>
</dbReference>
<dbReference type="AlphaFoldDB" id="A0A382Z0C7"/>
<evidence type="ECO:0000256" key="6">
    <source>
        <dbReference type="ARBA" id="ARBA00022989"/>
    </source>
</evidence>
<evidence type="ECO:0000313" key="10">
    <source>
        <dbReference type="EMBL" id="SVD88525.1"/>
    </source>
</evidence>
<dbReference type="EMBL" id="UINC01179703">
    <property type="protein sequence ID" value="SVD88525.1"/>
    <property type="molecule type" value="Genomic_DNA"/>
</dbReference>
<proteinExistence type="predicted"/>
<organism evidence="10">
    <name type="scientific">marine metagenome</name>
    <dbReference type="NCBI Taxonomy" id="408172"/>
    <lineage>
        <taxon>unclassified sequences</taxon>
        <taxon>metagenomes</taxon>
        <taxon>ecological metagenomes</taxon>
    </lineage>
</organism>
<reference evidence="10" key="1">
    <citation type="submission" date="2018-05" db="EMBL/GenBank/DDBJ databases">
        <authorList>
            <person name="Lanie J.A."/>
            <person name="Ng W.-L."/>
            <person name="Kazmierczak K.M."/>
            <person name="Andrzejewski T.M."/>
            <person name="Davidsen T.M."/>
            <person name="Wayne K.J."/>
            <person name="Tettelin H."/>
            <person name="Glass J.I."/>
            <person name="Rusch D."/>
            <person name="Podicherti R."/>
            <person name="Tsui H.-C.T."/>
            <person name="Winkler M.E."/>
        </authorList>
    </citation>
    <scope>NUCLEOTIDE SEQUENCE</scope>
</reference>
<dbReference type="CDD" id="cd06261">
    <property type="entry name" value="TM_PBP2"/>
    <property type="match status" value="1"/>
</dbReference>
<keyword evidence="5 8" id="KW-0812">Transmembrane</keyword>
<feature type="transmembrane region" description="Helical" evidence="8">
    <location>
        <begin position="20"/>
        <end position="41"/>
    </location>
</feature>
<evidence type="ECO:0000256" key="7">
    <source>
        <dbReference type="ARBA" id="ARBA00023136"/>
    </source>
</evidence>
<dbReference type="InterPro" id="IPR043429">
    <property type="entry name" value="ArtM/GltK/GlnP/TcyL/YhdX-like"/>
</dbReference>
<keyword evidence="2" id="KW-0813">Transport</keyword>
<dbReference type="Gene3D" id="1.10.3720.10">
    <property type="entry name" value="MetI-like"/>
    <property type="match status" value="1"/>
</dbReference>
<accession>A0A382Z0C7</accession>
<sequence>MDIYLIINNFFTILNGLDETLILIFLSLILGFVISIPFALGRVSSIKILSQSIYYYIFIVRGTPLLVQIYLIYFGLGSIKTVRESFFWILLKEPFWCGVIALVINNVAYTTEIFRGGIQSVTKSQIESCKALGMNRFTMYFKIILPCGFRQALPAYGNEMILMVKATSLISLTTYMEMTGIARKIMYTNFAPIEAFIAAGSIYLFLNFIVVQFIKFL</sequence>
<evidence type="ECO:0000256" key="8">
    <source>
        <dbReference type="SAM" id="Phobius"/>
    </source>
</evidence>
<evidence type="ECO:0000259" key="9">
    <source>
        <dbReference type="PROSITE" id="PS50928"/>
    </source>
</evidence>
<dbReference type="GO" id="GO:0022857">
    <property type="term" value="F:transmembrane transporter activity"/>
    <property type="evidence" value="ECO:0007669"/>
    <property type="project" value="InterPro"/>
</dbReference>
<dbReference type="PANTHER" id="PTHR30614">
    <property type="entry name" value="MEMBRANE COMPONENT OF AMINO ACID ABC TRANSPORTER"/>
    <property type="match status" value="1"/>
</dbReference>
<dbReference type="PANTHER" id="PTHR30614:SF10">
    <property type="entry name" value="ARGININE ABC TRANSPORTER PERMEASE PROTEIN ARTM"/>
    <property type="match status" value="1"/>
</dbReference>
<dbReference type="InterPro" id="IPR000515">
    <property type="entry name" value="MetI-like"/>
</dbReference>
<evidence type="ECO:0000256" key="2">
    <source>
        <dbReference type="ARBA" id="ARBA00022448"/>
    </source>
</evidence>
<keyword evidence="7 8" id="KW-0472">Membrane</keyword>
<name>A0A382Z0C7_9ZZZZ</name>
<evidence type="ECO:0000256" key="5">
    <source>
        <dbReference type="ARBA" id="ARBA00022692"/>
    </source>
</evidence>
<comment type="subcellular location">
    <subcellularLocation>
        <location evidence="1">Cell membrane</location>
        <topology evidence="1">Multi-pass membrane protein</topology>
    </subcellularLocation>
</comment>
<evidence type="ECO:0000256" key="3">
    <source>
        <dbReference type="ARBA" id="ARBA00022475"/>
    </source>
</evidence>
<feature type="transmembrane region" description="Helical" evidence="8">
    <location>
        <begin position="86"/>
        <end position="109"/>
    </location>
</feature>
<feature type="domain" description="ABC transmembrane type-1" evidence="9">
    <location>
        <begin position="17"/>
        <end position="215"/>
    </location>
</feature>
<dbReference type="PROSITE" id="PS50928">
    <property type="entry name" value="ABC_TM1"/>
    <property type="match status" value="1"/>
</dbReference>
<protein>
    <recommendedName>
        <fullName evidence="9">ABC transmembrane type-1 domain-containing protein</fullName>
    </recommendedName>
</protein>
<dbReference type="NCBIfam" id="TIGR01726">
    <property type="entry name" value="HEQRo_perm_3TM"/>
    <property type="match status" value="1"/>
</dbReference>
<dbReference type="Pfam" id="PF00528">
    <property type="entry name" value="BPD_transp_1"/>
    <property type="match status" value="1"/>
</dbReference>
<feature type="transmembrane region" description="Helical" evidence="8">
    <location>
        <begin position="193"/>
        <end position="214"/>
    </location>
</feature>
<keyword evidence="6 8" id="KW-1133">Transmembrane helix</keyword>
<feature type="non-terminal residue" evidence="10">
    <location>
        <position position="217"/>
    </location>
</feature>
<dbReference type="GO" id="GO:0043190">
    <property type="term" value="C:ATP-binding cassette (ABC) transporter complex"/>
    <property type="evidence" value="ECO:0007669"/>
    <property type="project" value="InterPro"/>
</dbReference>
<evidence type="ECO:0000256" key="1">
    <source>
        <dbReference type="ARBA" id="ARBA00004651"/>
    </source>
</evidence>
<evidence type="ECO:0000256" key="4">
    <source>
        <dbReference type="ARBA" id="ARBA00022519"/>
    </source>
</evidence>
<gene>
    <name evidence="10" type="ORF">METZ01_LOCUS441379</name>
</gene>
<dbReference type="GO" id="GO:0006865">
    <property type="term" value="P:amino acid transport"/>
    <property type="evidence" value="ECO:0007669"/>
    <property type="project" value="TreeGrafter"/>
</dbReference>